<gene>
    <name evidence="2" type="ORF">I79_020200</name>
</gene>
<dbReference type="Proteomes" id="UP000001075">
    <property type="component" value="Unassembled WGS sequence"/>
</dbReference>
<organism evidence="2 3">
    <name type="scientific">Cricetulus griseus</name>
    <name type="common">Chinese hamster</name>
    <name type="synonym">Cricetulus barabensis griseus</name>
    <dbReference type="NCBI Taxonomy" id="10029"/>
    <lineage>
        <taxon>Eukaryota</taxon>
        <taxon>Metazoa</taxon>
        <taxon>Chordata</taxon>
        <taxon>Craniata</taxon>
        <taxon>Vertebrata</taxon>
        <taxon>Euteleostomi</taxon>
        <taxon>Mammalia</taxon>
        <taxon>Eutheria</taxon>
        <taxon>Euarchontoglires</taxon>
        <taxon>Glires</taxon>
        <taxon>Rodentia</taxon>
        <taxon>Myomorpha</taxon>
        <taxon>Muroidea</taxon>
        <taxon>Cricetidae</taxon>
        <taxon>Cricetinae</taxon>
        <taxon>Cricetulus</taxon>
    </lineage>
</organism>
<evidence type="ECO:0000313" key="2">
    <source>
        <dbReference type="EMBL" id="EGW08590.1"/>
    </source>
</evidence>
<evidence type="ECO:0000256" key="1">
    <source>
        <dbReference type="SAM" id="MobiDB-lite"/>
    </source>
</evidence>
<feature type="region of interest" description="Disordered" evidence="1">
    <location>
        <begin position="1"/>
        <end position="26"/>
    </location>
</feature>
<proteinExistence type="predicted"/>
<sequence>MAHRLKSTGCSSRGTEFNSQHHMGGSQPSIMRSGALFWCAGTEANITLYT</sequence>
<dbReference type="InParanoid" id="G3I9F8"/>
<accession>G3I9F8</accession>
<name>G3I9F8_CRIGR</name>
<protein>
    <submittedName>
        <fullName evidence="2">Uncharacterized protein</fullName>
    </submittedName>
</protein>
<feature type="compositionally biased region" description="Polar residues" evidence="1">
    <location>
        <begin position="8"/>
        <end position="26"/>
    </location>
</feature>
<evidence type="ECO:0000313" key="3">
    <source>
        <dbReference type="Proteomes" id="UP000001075"/>
    </source>
</evidence>
<dbReference type="AlphaFoldDB" id="G3I9F8"/>
<reference evidence="3" key="1">
    <citation type="journal article" date="2011" name="Nat. Biotechnol.">
        <title>The genomic sequence of the Chinese hamster ovary (CHO)-K1 cell line.</title>
        <authorList>
            <person name="Xu X."/>
            <person name="Nagarajan H."/>
            <person name="Lewis N.E."/>
            <person name="Pan S."/>
            <person name="Cai Z."/>
            <person name="Liu X."/>
            <person name="Chen W."/>
            <person name="Xie M."/>
            <person name="Wang W."/>
            <person name="Hammond S."/>
            <person name="Andersen M.R."/>
            <person name="Neff N."/>
            <person name="Passarelli B."/>
            <person name="Koh W."/>
            <person name="Fan H.C."/>
            <person name="Wang J."/>
            <person name="Gui Y."/>
            <person name="Lee K.H."/>
            <person name="Betenbaugh M.J."/>
            <person name="Quake S.R."/>
            <person name="Famili I."/>
            <person name="Palsson B.O."/>
            <person name="Wang J."/>
        </authorList>
    </citation>
    <scope>NUCLEOTIDE SEQUENCE [LARGE SCALE GENOMIC DNA]</scope>
    <source>
        <strain evidence="3">CHO K1 cell line</strain>
    </source>
</reference>
<dbReference type="EMBL" id="JH001599">
    <property type="protein sequence ID" value="EGW08590.1"/>
    <property type="molecule type" value="Genomic_DNA"/>
</dbReference>